<organism evidence="2">
    <name type="scientific">Phytobacter massiliensis</name>
    <dbReference type="NCBI Taxonomy" id="1485952"/>
    <lineage>
        <taxon>Bacteria</taxon>
        <taxon>Pseudomonadati</taxon>
        <taxon>Pseudomonadota</taxon>
        <taxon>Gammaproteobacteria</taxon>
        <taxon>Enterobacterales</taxon>
        <taxon>Enterobacteriaceae</taxon>
        <taxon>Phytobacter</taxon>
    </lineage>
</organism>
<dbReference type="Gene3D" id="3.60.15.10">
    <property type="entry name" value="Ribonuclease Z/Hydroxyacylglutathione hydrolase-like"/>
    <property type="match status" value="1"/>
</dbReference>
<dbReference type="EMBL" id="CACRTZ010000032">
    <property type="protein sequence ID" value="VYU54895.1"/>
    <property type="molecule type" value="Genomic_DNA"/>
</dbReference>
<dbReference type="InterPro" id="IPR001279">
    <property type="entry name" value="Metallo-B-lactamas"/>
</dbReference>
<feature type="domain" description="Metallo-beta-lactamase" evidence="1">
    <location>
        <begin position="15"/>
        <end position="175"/>
    </location>
</feature>
<proteinExistence type="predicted"/>
<evidence type="ECO:0000259" key="1">
    <source>
        <dbReference type="SMART" id="SM00849"/>
    </source>
</evidence>
<dbReference type="SMART" id="SM00849">
    <property type="entry name" value="Lactamase_B"/>
    <property type="match status" value="1"/>
</dbReference>
<protein>
    <submittedName>
        <fullName evidence="2">Beta-lactamase superfamily domain protein</fullName>
    </submittedName>
</protein>
<gene>
    <name evidence="2" type="ORF">EMLFYP7_02801</name>
</gene>
<dbReference type="SUPFAM" id="SSF56281">
    <property type="entry name" value="Metallo-hydrolase/oxidoreductase"/>
    <property type="match status" value="1"/>
</dbReference>
<sequence length="353" mass="38246">MTVAVDILSGLEHKAPAAILVTTPTLRLLLDAGGALDPRTPLWPVPEKIDAILLTHDHVDHIDGLSRLPPQTPIYCTAVTARSLPAGYNVHPIAVRGQFTLGDVTVTTGSSGHAWGGVWFHLDVAGGLFYSGDISMASILFHFDSPPPARVALVDASYGLYDTPQRQQWATLQSHFSTPALCPVPPSGRAVELALLLARDGRVDDIALDDSCLTALSLMAEHNDGSLRLPVQAGLRQLARRLSPFSRRAPLIFAADPDGQSGVAGALRREAGFHHRTLFTGHMNALARQQWQNGEVDFCRWNVHPTLSDLRALLATLMCRCVVPLFAPPEAAQQWSRALACEVSLARRLLLTR</sequence>
<name>A0A6N3FSC1_9ENTR</name>
<reference evidence="2" key="1">
    <citation type="submission" date="2019-11" db="EMBL/GenBank/DDBJ databases">
        <authorList>
            <person name="Feng L."/>
        </authorList>
    </citation>
    <scope>NUCLEOTIDE SEQUENCE</scope>
    <source>
        <strain evidence="2">EMassiliensisLFYP7</strain>
    </source>
</reference>
<dbReference type="Pfam" id="PF12706">
    <property type="entry name" value="Lactamase_B_2"/>
    <property type="match status" value="1"/>
</dbReference>
<dbReference type="InterPro" id="IPR036866">
    <property type="entry name" value="RibonucZ/Hydroxyglut_hydro"/>
</dbReference>
<dbReference type="RefSeq" id="WP_421957855.1">
    <property type="nucleotide sequence ID" value="NZ_CACRTZ010000032.1"/>
</dbReference>
<evidence type="ECO:0000313" key="2">
    <source>
        <dbReference type="EMBL" id="VYU54895.1"/>
    </source>
</evidence>
<dbReference type="AlphaFoldDB" id="A0A6N3FSC1"/>
<accession>A0A6N3FSC1</accession>